<keyword evidence="7" id="KW-1185">Reference proteome</keyword>
<dbReference type="AlphaFoldDB" id="A0A9Q0Y489"/>
<evidence type="ECO:0000313" key="7">
    <source>
        <dbReference type="Proteomes" id="UP001142489"/>
    </source>
</evidence>
<evidence type="ECO:0000256" key="5">
    <source>
        <dbReference type="SAM" id="SignalP"/>
    </source>
</evidence>
<evidence type="ECO:0000313" key="6">
    <source>
        <dbReference type="EMBL" id="KAJ7341551.1"/>
    </source>
</evidence>
<dbReference type="OrthoDB" id="9907623at2759"/>
<sequence length="371" mass="42131">MPSVATFLSLLGAAALAGVQLAPVEKEDHVEEMVTRCIVEVLLNGLSKSNAPPINPQCRELLKKNNQPKQEKENGGKDLELDSKAVPELEERQTSHEGTAREEQGLKEDEFKRQAGGEETWLPEGKPHGGTSNLQDSAQGDPWIEAHNKERKKEDDKRTEGDGDNKRNGHSEEGTKEKKHSEDGRHGGKDKKSLSLAEKEVEDDYKRSEGQRYLEEIVHSQEERDEESKEDEDAEEEEEKKKKRRKAVKNTTIVFIKNMKTLLRGKRLNQRNKATRQGITIGNQGWAVPLNTGDIIMMRRRTPLWSRVRKNVNSGTKGATIPNIILRQSVIPRRKKTLMRCMALRKWRGRVGLKSIRTDGSTAERTLRKRT</sequence>
<gene>
    <name evidence="6" type="ORF">JRQ81_005787</name>
</gene>
<feature type="region of interest" description="Disordered" evidence="4">
    <location>
        <begin position="63"/>
        <end position="246"/>
    </location>
</feature>
<dbReference type="InterPro" id="IPR001819">
    <property type="entry name" value="Chromogranin_AB"/>
</dbReference>
<proteinExistence type="predicted"/>
<reference evidence="6" key="1">
    <citation type="journal article" date="2023" name="DNA Res.">
        <title>Chromosome-level genome assembly of Phrynocephalus forsythii using third-generation DNA sequencing and Hi-C analysis.</title>
        <authorList>
            <person name="Qi Y."/>
            <person name="Zhao W."/>
            <person name="Zhao Y."/>
            <person name="Niu C."/>
            <person name="Cao S."/>
            <person name="Zhang Y."/>
        </authorList>
    </citation>
    <scope>NUCLEOTIDE SEQUENCE</scope>
    <source>
        <tissue evidence="6">Muscle</tissue>
    </source>
</reference>
<dbReference type="PRINTS" id="PR00659">
    <property type="entry name" value="CHROMOGRANIN"/>
</dbReference>
<feature type="chain" id="PRO_5040437973" evidence="5">
    <location>
        <begin position="22"/>
        <end position="371"/>
    </location>
</feature>
<keyword evidence="2" id="KW-0765">Sulfation</keyword>
<dbReference type="GO" id="GO:0005615">
    <property type="term" value="C:extracellular space"/>
    <property type="evidence" value="ECO:0007669"/>
    <property type="project" value="TreeGrafter"/>
</dbReference>
<accession>A0A9Q0Y489</accession>
<feature type="compositionally biased region" description="Basic and acidic residues" evidence="4">
    <location>
        <begin position="69"/>
        <end position="116"/>
    </location>
</feature>
<protein>
    <submittedName>
        <fullName evidence="6">Uncharacterized protein</fullName>
    </submittedName>
</protein>
<dbReference type="EMBL" id="JAPFRF010000002">
    <property type="protein sequence ID" value="KAJ7341551.1"/>
    <property type="molecule type" value="Genomic_DNA"/>
</dbReference>
<dbReference type="PANTHER" id="PTHR10583:SF4">
    <property type="entry name" value="SECRETOGRANIN-1"/>
    <property type="match status" value="1"/>
</dbReference>
<dbReference type="PANTHER" id="PTHR10583">
    <property type="entry name" value="CHROMOGRANIN"/>
    <property type="match status" value="1"/>
</dbReference>
<organism evidence="6 7">
    <name type="scientific">Phrynocephalus forsythii</name>
    <dbReference type="NCBI Taxonomy" id="171643"/>
    <lineage>
        <taxon>Eukaryota</taxon>
        <taxon>Metazoa</taxon>
        <taxon>Chordata</taxon>
        <taxon>Craniata</taxon>
        <taxon>Vertebrata</taxon>
        <taxon>Euteleostomi</taxon>
        <taxon>Lepidosauria</taxon>
        <taxon>Squamata</taxon>
        <taxon>Bifurcata</taxon>
        <taxon>Unidentata</taxon>
        <taxon>Episquamata</taxon>
        <taxon>Toxicofera</taxon>
        <taxon>Iguania</taxon>
        <taxon>Acrodonta</taxon>
        <taxon>Agamidae</taxon>
        <taxon>Agaminae</taxon>
        <taxon>Phrynocephalus</taxon>
    </lineage>
</organism>
<dbReference type="GO" id="GO:0030141">
    <property type="term" value="C:secretory granule"/>
    <property type="evidence" value="ECO:0007669"/>
    <property type="project" value="InterPro"/>
</dbReference>
<dbReference type="Proteomes" id="UP001142489">
    <property type="component" value="Unassembled WGS sequence"/>
</dbReference>
<evidence type="ECO:0000256" key="2">
    <source>
        <dbReference type="ARBA" id="ARBA00022641"/>
    </source>
</evidence>
<keyword evidence="1" id="KW-0597">Phosphoprotein</keyword>
<feature type="compositionally biased region" description="Acidic residues" evidence="4">
    <location>
        <begin position="223"/>
        <end position="238"/>
    </location>
</feature>
<feature type="compositionally biased region" description="Basic and acidic residues" evidence="4">
    <location>
        <begin position="144"/>
        <end position="222"/>
    </location>
</feature>
<keyword evidence="5" id="KW-0732">Signal</keyword>
<evidence type="ECO:0000256" key="1">
    <source>
        <dbReference type="ARBA" id="ARBA00022553"/>
    </source>
</evidence>
<evidence type="ECO:0000256" key="4">
    <source>
        <dbReference type="SAM" id="MobiDB-lite"/>
    </source>
</evidence>
<keyword evidence="3" id="KW-0165">Cleavage on pair of basic residues</keyword>
<feature type="signal peptide" evidence="5">
    <location>
        <begin position="1"/>
        <end position="21"/>
    </location>
</feature>
<evidence type="ECO:0000256" key="3">
    <source>
        <dbReference type="ARBA" id="ARBA00022685"/>
    </source>
</evidence>
<name>A0A9Q0Y489_9SAUR</name>
<comment type="caution">
    <text evidence="6">The sequence shown here is derived from an EMBL/GenBank/DDBJ whole genome shotgun (WGS) entry which is preliminary data.</text>
</comment>